<dbReference type="InterPro" id="IPR036735">
    <property type="entry name" value="NGN_dom_sf"/>
</dbReference>
<dbReference type="PANTHER" id="PTHR30265">
    <property type="entry name" value="RHO-INTERACTING TRANSCRIPTION TERMINATION FACTOR NUSG"/>
    <property type="match status" value="1"/>
</dbReference>
<dbReference type="PANTHER" id="PTHR30265:SF4">
    <property type="entry name" value="KOW MOTIF FAMILY PROTEIN, EXPRESSED"/>
    <property type="match status" value="1"/>
</dbReference>
<dbReference type="CDD" id="cd06091">
    <property type="entry name" value="KOW_NusG"/>
    <property type="match status" value="1"/>
</dbReference>
<name>A0A6N4TL91_9FIRM</name>
<dbReference type="GO" id="GO:0031564">
    <property type="term" value="P:transcription antitermination"/>
    <property type="evidence" value="ECO:0007669"/>
    <property type="project" value="UniProtKB-KW"/>
</dbReference>
<gene>
    <name evidence="6" type="ORF">Aargi30884_24320</name>
</gene>
<keyword evidence="3" id="KW-0804">Transcription</keyword>
<dbReference type="GO" id="GO:0006354">
    <property type="term" value="P:DNA-templated transcription elongation"/>
    <property type="evidence" value="ECO:0007669"/>
    <property type="project" value="InterPro"/>
</dbReference>
<dbReference type="Proteomes" id="UP000464754">
    <property type="component" value="Chromosome"/>
</dbReference>
<dbReference type="NCBIfam" id="NF033641">
    <property type="entry name" value="antiterm_LoaP"/>
    <property type="match status" value="1"/>
</dbReference>
<dbReference type="Pfam" id="PF02357">
    <property type="entry name" value="NusG"/>
    <property type="match status" value="1"/>
</dbReference>
<feature type="domain" description="NusG-like N-terminal" evidence="5">
    <location>
        <begin position="1"/>
        <end position="66"/>
    </location>
</feature>
<dbReference type="Pfam" id="PF00467">
    <property type="entry name" value="KOW"/>
    <property type="match status" value="1"/>
</dbReference>
<dbReference type="InterPro" id="IPR047663">
    <property type="entry name" value="Transcription_antiterm_LoaP"/>
</dbReference>
<dbReference type="InterPro" id="IPR005824">
    <property type="entry name" value="KOW"/>
</dbReference>
<evidence type="ECO:0000259" key="4">
    <source>
        <dbReference type="Pfam" id="PF00467"/>
    </source>
</evidence>
<dbReference type="CDD" id="cd08000">
    <property type="entry name" value="NGN"/>
    <property type="match status" value="1"/>
</dbReference>
<evidence type="ECO:0000313" key="6">
    <source>
        <dbReference type="EMBL" id="BBK23529.1"/>
    </source>
</evidence>
<dbReference type="InterPro" id="IPR008991">
    <property type="entry name" value="Translation_prot_SH3-like_sf"/>
</dbReference>
<sequence>MNWYVLFVMGGKEEKICEFFKQENIHAFLPKMEVLYRKQGNFYPKEKLMFPSYVFIESDLEHTAFHQKLLDVKQKKKGIIKELKFDDEGTPALTQEEKELIEKLIGRSKVMKHSIGYIEGDQVIVTDGPLQGLESKIIKIDRHKRRALIEIEMLGRIVNLNVSLEIIKKIGL</sequence>
<dbReference type="SUPFAM" id="SSF82679">
    <property type="entry name" value="N-utilization substance G protein NusG, N-terminal domain"/>
    <property type="match status" value="1"/>
</dbReference>
<feature type="domain" description="KOW" evidence="4">
    <location>
        <begin position="119"/>
        <end position="150"/>
    </location>
</feature>
<evidence type="ECO:0000259" key="5">
    <source>
        <dbReference type="Pfam" id="PF02357"/>
    </source>
</evidence>
<evidence type="ECO:0000256" key="1">
    <source>
        <dbReference type="ARBA" id="ARBA00022814"/>
    </source>
</evidence>
<dbReference type="RefSeq" id="WP_163052344.1">
    <property type="nucleotide sequence ID" value="NZ_AP019695.1"/>
</dbReference>
<dbReference type="InterPro" id="IPR043425">
    <property type="entry name" value="NusG-like"/>
</dbReference>
<keyword evidence="7" id="KW-1185">Reference proteome</keyword>
<reference evidence="7" key="1">
    <citation type="submission" date="2019-05" db="EMBL/GenBank/DDBJ databases">
        <title>Complete genome sequencing of Absiella argi strain JCM 30884.</title>
        <authorList>
            <person name="Sakamoto M."/>
            <person name="Murakami T."/>
            <person name="Mori H."/>
        </authorList>
    </citation>
    <scope>NUCLEOTIDE SEQUENCE [LARGE SCALE GENOMIC DNA]</scope>
    <source>
        <strain evidence="7">JCM 30884</strain>
    </source>
</reference>
<accession>A0A6N4TL91</accession>
<proteinExistence type="predicted"/>
<dbReference type="Gene3D" id="2.30.30.30">
    <property type="match status" value="1"/>
</dbReference>
<dbReference type="KEGG" id="aarg:Aargi30884_24320"/>
<organism evidence="6 7">
    <name type="scientific">Amedibacterium intestinale</name>
    <dbReference type="NCBI Taxonomy" id="2583452"/>
    <lineage>
        <taxon>Bacteria</taxon>
        <taxon>Bacillati</taxon>
        <taxon>Bacillota</taxon>
        <taxon>Erysipelotrichia</taxon>
        <taxon>Erysipelotrichales</taxon>
        <taxon>Erysipelotrichaceae</taxon>
        <taxon>Amedibacterium</taxon>
    </lineage>
</organism>
<dbReference type="InterPro" id="IPR006645">
    <property type="entry name" value="NGN-like_dom"/>
</dbReference>
<keyword evidence="1" id="KW-0889">Transcription antitermination</keyword>
<dbReference type="Gene3D" id="3.30.70.940">
    <property type="entry name" value="NusG, N-terminal domain"/>
    <property type="match status" value="1"/>
</dbReference>
<evidence type="ECO:0000256" key="3">
    <source>
        <dbReference type="ARBA" id="ARBA00023163"/>
    </source>
</evidence>
<protein>
    <submittedName>
        <fullName evidence="6">Uncharacterized protein</fullName>
    </submittedName>
</protein>
<evidence type="ECO:0000313" key="7">
    <source>
        <dbReference type="Proteomes" id="UP000464754"/>
    </source>
</evidence>
<dbReference type="AlphaFoldDB" id="A0A6N4TL91"/>
<dbReference type="SUPFAM" id="SSF50104">
    <property type="entry name" value="Translation proteins SH3-like domain"/>
    <property type="match status" value="1"/>
</dbReference>
<dbReference type="InterPro" id="IPR014722">
    <property type="entry name" value="Rib_uL2_dom2"/>
</dbReference>
<keyword evidence="2" id="KW-0805">Transcription regulation</keyword>
<evidence type="ECO:0000256" key="2">
    <source>
        <dbReference type="ARBA" id="ARBA00023015"/>
    </source>
</evidence>
<dbReference type="EMBL" id="AP019695">
    <property type="protein sequence ID" value="BBK23529.1"/>
    <property type="molecule type" value="Genomic_DNA"/>
</dbReference>